<evidence type="ECO:0000313" key="4">
    <source>
        <dbReference type="Proteomes" id="UP000294847"/>
    </source>
</evidence>
<evidence type="ECO:0000256" key="1">
    <source>
        <dbReference type="ARBA" id="ARBA00023242"/>
    </source>
</evidence>
<organism evidence="3 4">
    <name type="scientific">Pyricularia oryzae</name>
    <name type="common">Rice blast fungus</name>
    <name type="synonym">Magnaporthe oryzae</name>
    <dbReference type="NCBI Taxonomy" id="318829"/>
    <lineage>
        <taxon>Eukaryota</taxon>
        <taxon>Fungi</taxon>
        <taxon>Dikarya</taxon>
        <taxon>Ascomycota</taxon>
        <taxon>Pezizomycotina</taxon>
        <taxon>Sordariomycetes</taxon>
        <taxon>Sordariomycetidae</taxon>
        <taxon>Magnaporthales</taxon>
        <taxon>Pyriculariaceae</taxon>
        <taxon>Pyricularia</taxon>
    </lineage>
</organism>
<evidence type="ECO:0000256" key="2">
    <source>
        <dbReference type="SAM" id="MobiDB-lite"/>
    </source>
</evidence>
<dbReference type="SMART" id="SM00066">
    <property type="entry name" value="GAL4"/>
    <property type="match status" value="1"/>
</dbReference>
<dbReference type="Proteomes" id="UP000294847">
    <property type="component" value="Chromosome 4"/>
</dbReference>
<dbReference type="EMBL" id="CP034207">
    <property type="protein sequence ID" value="QBZ61142.1"/>
    <property type="molecule type" value="Genomic_DNA"/>
</dbReference>
<dbReference type="SUPFAM" id="SSF57701">
    <property type="entry name" value="Zn2/Cys6 DNA-binding domain"/>
    <property type="match status" value="1"/>
</dbReference>
<dbReference type="InterPro" id="IPR050987">
    <property type="entry name" value="AtrR-like"/>
</dbReference>
<accession>A0A4P7NGS3</accession>
<protein>
    <submittedName>
        <fullName evidence="3">Uncharacterized protein</fullName>
    </submittedName>
</protein>
<dbReference type="PROSITE" id="PS00463">
    <property type="entry name" value="ZN2_CY6_FUNGAL_1"/>
    <property type="match status" value="1"/>
</dbReference>
<dbReference type="Gene3D" id="4.10.240.10">
    <property type="entry name" value="Zn(2)-C6 fungal-type DNA-binding domain"/>
    <property type="match status" value="1"/>
</dbReference>
<sequence length="610" mass="66980">MTTSGGGWQGPPACDTPAGRSSSSPAAASKSPGPSTPSGPTTDQPSGAPNGGTHAEVPSSSRESKPSSLAPRNNRACDGCRARKVKCLFEPGRQDCHGCTLLQIRCTHNRPRRKRGPPNRAIQSLEQDVAALFPVPDPAGVTEPGDGPVSPWPQPREYGARGDRLSRLASMELIEQVLNDWFEKLHPLAPLLHRRHFMWRLRQGEASSNNPAGKIFCALVASTCAVTASSLRCWAGSINARRCLAFIDELELLHRRPASGAGGDAFEYTLDWCIAMYNVGMALFSLSANTTYTPDVHGALSQAAEGVRYILRYRMSDTSFADQQLLKRLLWLLFCTSNILDSRGHLSYLVIGHHDDLTSLRPQDLNDLSLSVGLYQQLSVDDLSPWHGDQISYIPALLGLADLFMVWHRAQNAVMRSDDESQACLATCLADVQSVMESLPPELCWRGAATMPARVTMGHDAQVANLIVTSLYIRSDLLQKFPPTDDAGRRRHYQEHDRVIDGLIDVMWNVPDSVLEHDGRHVIPKLRECAAAYGKYLNLELDGMKVYPAGKAKLELLLKKLDIIDCWPGPARSEHHGIGGDRLLSEGAGVFFGHDLLWNDLRIGPLTRVE</sequence>
<dbReference type="PANTHER" id="PTHR46910:SF40">
    <property type="entry name" value="ZN(II)2CYS6 TRANSCRIPTION FACTOR (EUROFUNG)"/>
    <property type="match status" value="1"/>
</dbReference>
<dbReference type="GO" id="GO:0000981">
    <property type="term" value="F:DNA-binding transcription factor activity, RNA polymerase II-specific"/>
    <property type="evidence" value="ECO:0007669"/>
    <property type="project" value="InterPro"/>
</dbReference>
<dbReference type="AlphaFoldDB" id="A0A4P7NGS3"/>
<dbReference type="PROSITE" id="PS50048">
    <property type="entry name" value="ZN2_CY6_FUNGAL_2"/>
    <property type="match status" value="1"/>
</dbReference>
<evidence type="ECO:0000313" key="3">
    <source>
        <dbReference type="EMBL" id="QBZ61142.1"/>
    </source>
</evidence>
<name>A0A4P7NGS3_PYROR</name>
<dbReference type="InterPro" id="IPR036864">
    <property type="entry name" value="Zn2-C6_fun-type_DNA-bd_sf"/>
</dbReference>
<proteinExistence type="predicted"/>
<gene>
    <name evidence="3" type="ORF">PoMZ_08088</name>
</gene>
<dbReference type="CDD" id="cd00067">
    <property type="entry name" value="GAL4"/>
    <property type="match status" value="1"/>
</dbReference>
<feature type="compositionally biased region" description="Low complexity" evidence="2">
    <location>
        <begin position="16"/>
        <end position="47"/>
    </location>
</feature>
<dbReference type="InterPro" id="IPR001138">
    <property type="entry name" value="Zn2Cys6_DnaBD"/>
</dbReference>
<dbReference type="Pfam" id="PF00172">
    <property type="entry name" value="Zn_clus"/>
    <property type="match status" value="1"/>
</dbReference>
<reference evidence="3 4" key="1">
    <citation type="journal article" date="2019" name="Mol. Biol. Evol.">
        <title>Blast fungal genomes show frequent chromosomal changes, gene gains and losses, and effector gene turnover.</title>
        <authorList>
            <person name="Gomez Luciano L.B."/>
            <person name="Jason Tsai I."/>
            <person name="Chuma I."/>
            <person name="Tosa Y."/>
            <person name="Chen Y.H."/>
            <person name="Li J.Y."/>
            <person name="Li M.Y."/>
            <person name="Jade Lu M.Y."/>
            <person name="Nakayashiki H."/>
            <person name="Li W.H."/>
        </authorList>
    </citation>
    <scope>NUCLEOTIDE SEQUENCE [LARGE SCALE GENOMIC DNA]</scope>
    <source>
        <strain evidence="3">MZ5-1-6</strain>
    </source>
</reference>
<dbReference type="GO" id="GO:0008270">
    <property type="term" value="F:zinc ion binding"/>
    <property type="evidence" value="ECO:0007669"/>
    <property type="project" value="InterPro"/>
</dbReference>
<feature type="region of interest" description="Disordered" evidence="2">
    <location>
        <begin position="1"/>
        <end position="75"/>
    </location>
</feature>
<keyword evidence="1" id="KW-0539">Nucleus</keyword>
<dbReference type="PANTHER" id="PTHR46910">
    <property type="entry name" value="TRANSCRIPTION FACTOR PDR1"/>
    <property type="match status" value="1"/>
</dbReference>